<evidence type="ECO:0000313" key="3">
    <source>
        <dbReference type="Proteomes" id="UP000499080"/>
    </source>
</evidence>
<reference evidence="2 3" key="1">
    <citation type="journal article" date="2019" name="Sci. Rep.">
        <title>Orb-weaving spider Araneus ventricosus genome elucidates the spidroin gene catalogue.</title>
        <authorList>
            <person name="Kono N."/>
            <person name="Nakamura H."/>
            <person name="Ohtoshi R."/>
            <person name="Moran D.A.P."/>
            <person name="Shinohara A."/>
            <person name="Yoshida Y."/>
            <person name="Fujiwara M."/>
            <person name="Mori M."/>
            <person name="Tomita M."/>
            <person name="Arakawa K."/>
        </authorList>
    </citation>
    <scope>NUCLEOTIDE SEQUENCE [LARGE SCALE GENOMIC DNA]</scope>
</reference>
<evidence type="ECO:0000259" key="1">
    <source>
        <dbReference type="PROSITE" id="PS50878"/>
    </source>
</evidence>
<dbReference type="EMBL" id="BGPR01000215">
    <property type="protein sequence ID" value="GBM05471.1"/>
    <property type="molecule type" value="Genomic_DNA"/>
</dbReference>
<proteinExistence type="predicted"/>
<dbReference type="AlphaFoldDB" id="A0A4Y2CM42"/>
<dbReference type="InterPro" id="IPR043128">
    <property type="entry name" value="Rev_trsase/Diguanyl_cyclase"/>
</dbReference>
<dbReference type="GO" id="GO:0071897">
    <property type="term" value="P:DNA biosynthetic process"/>
    <property type="evidence" value="ECO:0007669"/>
    <property type="project" value="UniProtKB-ARBA"/>
</dbReference>
<keyword evidence="3" id="KW-1185">Reference proteome</keyword>
<dbReference type="PROSITE" id="PS50878">
    <property type="entry name" value="RT_POL"/>
    <property type="match status" value="1"/>
</dbReference>
<dbReference type="InterPro" id="IPR051320">
    <property type="entry name" value="Viral_Replic_Matur_Polypro"/>
</dbReference>
<organism evidence="2 3">
    <name type="scientific">Araneus ventricosus</name>
    <name type="common">Orbweaver spider</name>
    <name type="synonym">Epeira ventricosa</name>
    <dbReference type="NCBI Taxonomy" id="182803"/>
    <lineage>
        <taxon>Eukaryota</taxon>
        <taxon>Metazoa</taxon>
        <taxon>Ecdysozoa</taxon>
        <taxon>Arthropoda</taxon>
        <taxon>Chelicerata</taxon>
        <taxon>Arachnida</taxon>
        <taxon>Araneae</taxon>
        <taxon>Araneomorphae</taxon>
        <taxon>Entelegynae</taxon>
        <taxon>Araneoidea</taxon>
        <taxon>Araneidae</taxon>
        <taxon>Araneus</taxon>
    </lineage>
</organism>
<dbReference type="Pfam" id="PF00078">
    <property type="entry name" value="RVT_1"/>
    <property type="match status" value="1"/>
</dbReference>
<feature type="domain" description="Reverse transcriptase" evidence="1">
    <location>
        <begin position="1"/>
        <end position="67"/>
    </location>
</feature>
<comment type="caution">
    <text evidence="2">The sequence shown here is derived from an EMBL/GenBank/DDBJ whole genome shotgun (WGS) entry which is preliminary data.</text>
</comment>
<evidence type="ECO:0000313" key="2">
    <source>
        <dbReference type="EMBL" id="GBM05471.1"/>
    </source>
</evidence>
<protein>
    <submittedName>
        <fullName evidence="2">Retrovirus-related Pol polyprotein from transposon 17.6</fullName>
    </submittedName>
</protein>
<accession>A0A4Y2CM42</accession>
<dbReference type="Gene3D" id="3.30.70.270">
    <property type="match status" value="2"/>
</dbReference>
<dbReference type="PANTHER" id="PTHR33064">
    <property type="entry name" value="POL PROTEIN"/>
    <property type="match status" value="1"/>
</dbReference>
<dbReference type="SUPFAM" id="SSF56672">
    <property type="entry name" value="DNA/RNA polymerases"/>
    <property type="match status" value="1"/>
</dbReference>
<dbReference type="FunFam" id="3.30.70.270:FF:000003">
    <property type="entry name" value="Transposon Ty3-G Gag-Pol polyprotein"/>
    <property type="match status" value="1"/>
</dbReference>
<gene>
    <name evidence="2" type="primary">pol_19</name>
    <name evidence="2" type="ORF">AVEN_94764_1</name>
</gene>
<sequence length="125" mass="14332">METVLSGLSSEACLVYIDDIVIVERTFGEHLNNLHKVFQGLQKTSLNLNPNKCRFFQKEVTYLGHVISAEGVKTDPEKVKAVVYWPRPETVYDHLSSLGLCTYYRRFVKNFSTIARPLHKLTEAK</sequence>
<dbReference type="OrthoDB" id="415724at2759"/>
<dbReference type="InterPro" id="IPR000477">
    <property type="entry name" value="RT_dom"/>
</dbReference>
<name>A0A4Y2CM42_ARAVE</name>
<dbReference type="InterPro" id="IPR043502">
    <property type="entry name" value="DNA/RNA_pol_sf"/>
</dbReference>
<dbReference type="Proteomes" id="UP000499080">
    <property type="component" value="Unassembled WGS sequence"/>
</dbReference>
<dbReference type="PANTHER" id="PTHR33064:SF37">
    <property type="entry name" value="RIBONUCLEASE H"/>
    <property type="match status" value="1"/>
</dbReference>